<feature type="binding site" evidence="8">
    <location>
        <begin position="110"/>
        <end position="113"/>
    </location>
    <ligand>
        <name>(6S)-5,6,7,8-tetrahydrofolate</name>
        <dbReference type="ChEBI" id="CHEBI:57453"/>
    </ligand>
</feature>
<dbReference type="InterPro" id="IPR011034">
    <property type="entry name" value="Formyl_transferase-like_C_sf"/>
</dbReference>
<organism evidence="11 14">
    <name type="scientific">Phascolarctobacterium faecium</name>
    <dbReference type="NCBI Taxonomy" id="33025"/>
    <lineage>
        <taxon>Bacteria</taxon>
        <taxon>Bacillati</taxon>
        <taxon>Bacillota</taxon>
        <taxon>Negativicutes</taxon>
        <taxon>Acidaminococcales</taxon>
        <taxon>Acidaminococcaceae</taxon>
        <taxon>Phascolarctobacterium</taxon>
    </lineage>
</organism>
<dbReference type="Pfam" id="PF02911">
    <property type="entry name" value="Formyl_trans_C"/>
    <property type="match status" value="1"/>
</dbReference>
<comment type="similarity">
    <text evidence="2 8">Belongs to the Fmt family.</text>
</comment>
<evidence type="ECO:0000313" key="11">
    <source>
        <dbReference type="EMBL" id="MTT75238.1"/>
    </source>
</evidence>
<keyword evidence="5 8" id="KW-0808">Transferase</keyword>
<dbReference type="EMBL" id="WNBM01000001">
    <property type="protein sequence ID" value="MTT75238.1"/>
    <property type="molecule type" value="Genomic_DNA"/>
</dbReference>
<dbReference type="InterPro" id="IPR002376">
    <property type="entry name" value="Formyl_transf_N"/>
</dbReference>
<dbReference type="InterPro" id="IPR044135">
    <property type="entry name" value="Met-tRNA-FMT_C"/>
</dbReference>
<dbReference type="HAMAP" id="MF_00182">
    <property type="entry name" value="Formyl_trans"/>
    <property type="match status" value="1"/>
</dbReference>
<comment type="caution">
    <text evidence="11">The sequence shown here is derived from an EMBL/GenBank/DDBJ whole genome shotgun (WGS) entry which is preliminary data.</text>
</comment>
<evidence type="ECO:0000259" key="9">
    <source>
        <dbReference type="Pfam" id="PF00551"/>
    </source>
</evidence>
<evidence type="ECO:0000256" key="6">
    <source>
        <dbReference type="ARBA" id="ARBA00022917"/>
    </source>
</evidence>
<dbReference type="CDD" id="cd08704">
    <property type="entry name" value="Met_tRNA_FMT_C"/>
    <property type="match status" value="1"/>
</dbReference>
<protein>
    <recommendedName>
        <fullName evidence="4 8">Methionyl-tRNA formyltransferase</fullName>
        <ecNumber evidence="3 8">2.1.2.9</ecNumber>
    </recommendedName>
</protein>
<evidence type="ECO:0000313" key="13">
    <source>
        <dbReference type="Proteomes" id="UP000443070"/>
    </source>
</evidence>
<dbReference type="CDD" id="cd08646">
    <property type="entry name" value="FMT_core_Met-tRNA-FMT_N"/>
    <property type="match status" value="1"/>
</dbReference>
<dbReference type="InterPro" id="IPR005794">
    <property type="entry name" value="Fmt"/>
</dbReference>
<evidence type="ECO:0000313" key="14">
    <source>
        <dbReference type="Proteomes" id="UP000484547"/>
    </source>
</evidence>
<dbReference type="InterPro" id="IPR005793">
    <property type="entry name" value="Formyl_trans_C"/>
</dbReference>
<evidence type="ECO:0000313" key="12">
    <source>
        <dbReference type="EMBL" id="MTU03370.1"/>
    </source>
</evidence>
<dbReference type="GO" id="GO:0005829">
    <property type="term" value="C:cytosol"/>
    <property type="evidence" value="ECO:0007669"/>
    <property type="project" value="TreeGrafter"/>
</dbReference>
<gene>
    <name evidence="8" type="primary">fmt</name>
    <name evidence="11" type="ORF">GMD11_03005</name>
    <name evidence="12" type="ORF">GMD18_03005</name>
</gene>
<feature type="domain" description="Formyl transferase C-terminal" evidence="10">
    <location>
        <begin position="207"/>
        <end position="301"/>
    </location>
</feature>
<keyword evidence="6 8" id="KW-0648">Protein biosynthesis</keyword>
<evidence type="ECO:0000256" key="8">
    <source>
        <dbReference type="HAMAP-Rule" id="MF_00182"/>
    </source>
</evidence>
<dbReference type="SUPFAM" id="SSF50486">
    <property type="entry name" value="FMT C-terminal domain-like"/>
    <property type="match status" value="1"/>
</dbReference>
<dbReference type="Proteomes" id="UP000443070">
    <property type="component" value="Unassembled WGS sequence"/>
</dbReference>
<dbReference type="NCBIfam" id="TIGR00460">
    <property type="entry name" value="fmt"/>
    <property type="match status" value="1"/>
</dbReference>
<evidence type="ECO:0000256" key="1">
    <source>
        <dbReference type="ARBA" id="ARBA00002606"/>
    </source>
</evidence>
<dbReference type="FunFam" id="3.40.50.12230:FF:000001">
    <property type="entry name" value="Methionyl-tRNA formyltransferase"/>
    <property type="match status" value="1"/>
</dbReference>
<comment type="function">
    <text evidence="1 8">Attaches a formyl group to the free amino group of methionyl-tRNA(fMet). The formyl group appears to play a dual role in the initiator identity of N-formylmethionyl-tRNA by promoting its recognition by IF2 and preventing the misappropriation of this tRNA by the elongation apparatus.</text>
</comment>
<evidence type="ECO:0000259" key="10">
    <source>
        <dbReference type="Pfam" id="PF02911"/>
    </source>
</evidence>
<evidence type="ECO:0000256" key="5">
    <source>
        <dbReference type="ARBA" id="ARBA00022679"/>
    </source>
</evidence>
<dbReference type="Gene3D" id="3.10.25.10">
    <property type="entry name" value="Formyl transferase, C-terminal domain"/>
    <property type="match status" value="1"/>
</dbReference>
<keyword evidence="13" id="KW-1185">Reference proteome</keyword>
<dbReference type="PROSITE" id="PS00373">
    <property type="entry name" value="GART"/>
    <property type="match status" value="1"/>
</dbReference>
<evidence type="ECO:0000256" key="2">
    <source>
        <dbReference type="ARBA" id="ARBA00010699"/>
    </source>
</evidence>
<proteinExistence type="inferred from homology"/>
<dbReference type="OrthoDB" id="9802815at2"/>
<reference evidence="13 14" key="1">
    <citation type="journal article" date="2019" name="Nat. Med.">
        <title>A library of human gut bacterial isolates paired with longitudinal multiomics data enables mechanistic microbiome research.</title>
        <authorList>
            <person name="Poyet M."/>
            <person name="Groussin M."/>
            <person name="Gibbons S.M."/>
            <person name="Avila-Pacheco J."/>
            <person name="Jiang X."/>
            <person name="Kearney S.M."/>
            <person name="Perrotta A.R."/>
            <person name="Berdy B."/>
            <person name="Zhao S."/>
            <person name="Lieberman T.D."/>
            <person name="Swanson P.K."/>
            <person name="Smith M."/>
            <person name="Roesemann S."/>
            <person name="Alexander J.E."/>
            <person name="Rich S.A."/>
            <person name="Livny J."/>
            <person name="Vlamakis H."/>
            <person name="Clish C."/>
            <person name="Bullock K."/>
            <person name="Deik A."/>
            <person name="Scott J."/>
            <person name="Pierce K.A."/>
            <person name="Xavier R.J."/>
            <person name="Alm E.J."/>
        </authorList>
    </citation>
    <scope>NUCLEOTIDE SEQUENCE [LARGE SCALE GENOMIC DNA]</scope>
    <source>
        <strain evidence="11 14">BIOML-A13</strain>
        <strain evidence="12 13">BIOML-A3</strain>
    </source>
</reference>
<dbReference type="InterPro" id="IPR036477">
    <property type="entry name" value="Formyl_transf_N_sf"/>
</dbReference>
<dbReference type="SUPFAM" id="SSF53328">
    <property type="entry name" value="Formyltransferase"/>
    <property type="match status" value="1"/>
</dbReference>
<evidence type="ECO:0000256" key="4">
    <source>
        <dbReference type="ARBA" id="ARBA00016014"/>
    </source>
</evidence>
<evidence type="ECO:0000256" key="3">
    <source>
        <dbReference type="ARBA" id="ARBA00012261"/>
    </source>
</evidence>
<dbReference type="InterPro" id="IPR041711">
    <property type="entry name" value="Met-tRNA-FMT_N"/>
</dbReference>
<dbReference type="PANTHER" id="PTHR11138:SF5">
    <property type="entry name" value="METHIONYL-TRNA FORMYLTRANSFERASE, MITOCHONDRIAL"/>
    <property type="match status" value="1"/>
</dbReference>
<evidence type="ECO:0000256" key="7">
    <source>
        <dbReference type="ARBA" id="ARBA00048558"/>
    </source>
</evidence>
<dbReference type="RefSeq" id="WP_155163638.1">
    <property type="nucleotide sequence ID" value="NZ_WNBG01000001.1"/>
</dbReference>
<dbReference type="InterPro" id="IPR037022">
    <property type="entry name" value="Formyl_trans_C_sf"/>
</dbReference>
<dbReference type="Pfam" id="PF00551">
    <property type="entry name" value="Formyl_trans_N"/>
    <property type="match status" value="1"/>
</dbReference>
<dbReference type="InterPro" id="IPR001555">
    <property type="entry name" value="GART_AS"/>
</dbReference>
<dbReference type="EMBL" id="WNBW01000001">
    <property type="protein sequence ID" value="MTU03370.1"/>
    <property type="molecule type" value="Genomic_DNA"/>
</dbReference>
<dbReference type="AlphaFoldDB" id="A0A7X2XEK5"/>
<dbReference type="Gene3D" id="3.40.50.170">
    <property type="entry name" value="Formyl transferase, N-terminal domain"/>
    <property type="match status" value="1"/>
</dbReference>
<dbReference type="Proteomes" id="UP000484547">
    <property type="component" value="Unassembled WGS sequence"/>
</dbReference>
<dbReference type="EC" id="2.1.2.9" evidence="3 8"/>
<accession>A0A7X2XEK5</accession>
<sequence>MRIVFMGTPDFAVGTLQALVESGKHEIAAVVTQPDRPKGRGQKMLMTPVKEYSLSQGLPVYQPAKVKTPEVIAQLRELRPEIIVVAAFGQLLNQELLALPPLGCVNVHASLLPKYRGAAPIHYAILQGEKESGVTIMQMDIGMDTGDMLSKVIVPIGSEMTMGELHDELKVKGAELLVRTLDELASGAAKPEKQNDTEATYAKLLDRAMEKIDWNNPAAKIHDLVRGFNPAPGAFTRLPDGKNLKIWKTVPAEGQTAPAGTVTAVTKKGFIVACGSGALEVLEVQPESKKRMEAKVFCNGRGVELGTVLGNIEG</sequence>
<dbReference type="PANTHER" id="PTHR11138">
    <property type="entry name" value="METHIONYL-TRNA FORMYLTRANSFERASE"/>
    <property type="match status" value="1"/>
</dbReference>
<dbReference type="GO" id="GO:0004479">
    <property type="term" value="F:methionyl-tRNA formyltransferase activity"/>
    <property type="evidence" value="ECO:0007669"/>
    <property type="project" value="UniProtKB-UniRule"/>
</dbReference>
<feature type="domain" description="Formyl transferase N-terminal" evidence="9">
    <location>
        <begin position="1"/>
        <end position="181"/>
    </location>
</feature>
<name>A0A7X2XEK5_9FIRM</name>
<comment type="catalytic activity">
    <reaction evidence="7 8">
        <text>L-methionyl-tRNA(fMet) + (6R)-10-formyltetrahydrofolate = N-formyl-L-methionyl-tRNA(fMet) + (6S)-5,6,7,8-tetrahydrofolate + H(+)</text>
        <dbReference type="Rhea" id="RHEA:24380"/>
        <dbReference type="Rhea" id="RHEA-COMP:9952"/>
        <dbReference type="Rhea" id="RHEA-COMP:9953"/>
        <dbReference type="ChEBI" id="CHEBI:15378"/>
        <dbReference type="ChEBI" id="CHEBI:57453"/>
        <dbReference type="ChEBI" id="CHEBI:78530"/>
        <dbReference type="ChEBI" id="CHEBI:78844"/>
        <dbReference type="ChEBI" id="CHEBI:195366"/>
        <dbReference type="EC" id="2.1.2.9"/>
    </reaction>
</comment>